<comment type="catalytic activity">
    <reaction evidence="9">
        <text>a 3'-end 3'-phospho-ribonucleotide-RNA + a 5'-end dephospho-ribonucleoside-RNA + GTP = a ribonucleotidyl-ribonucleotide-RNA + GMP + diphosphate</text>
        <dbReference type="Rhea" id="RHEA:68076"/>
        <dbReference type="Rhea" id="RHEA-COMP:10463"/>
        <dbReference type="Rhea" id="RHEA-COMP:13936"/>
        <dbReference type="Rhea" id="RHEA-COMP:17355"/>
        <dbReference type="ChEBI" id="CHEBI:33019"/>
        <dbReference type="ChEBI" id="CHEBI:37565"/>
        <dbReference type="ChEBI" id="CHEBI:58115"/>
        <dbReference type="ChEBI" id="CHEBI:83062"/>
        <dbReference type="ChEBI" id="CHEBI:138284"/>
        <dbReference type="ChEBI" id="CHEBI:173118"/>
        <dbReference type="EC" id="6.5.1.8"/>
    </reaction>
</comment>
<dbReference type="EC" id="6.5.1.8" evidence="2"/>
<evidence type="ECO:0000256" key="2">
    <source>
        <dbReference type="ARBA" id="ARBA00012726"/>
    </source>
</evidence>
<dbReference type="Pfam" id="PF01139">
    <property type="entry name" value="RtcB"/>
    <property type="match status" value="2"/>
</dbReference>
<comment type="cofactor">
    <cofactor evidence="1">
        <name>Mn(2+)</name>
        <dbReference type="ChEBI" id="CHEBI:29035"/>
    </cofactor>
</comment>
<reference evidence="11 12" key="1">
    <citation type="submission" date="2021-03" db="EMBL/GenBank/DDBJ databases">
        <title>Genomic Encyclopedia of Type Strains, Phase IV (KMG-IV): sequencing the most valuable type-strain genomes for metagenomic binning, comparative biology and taxonomic classification.</title>
        <authorList>
            <person name="Goeker M."/>
        </authorList>
    </citation>
    <scope>NUCLEOTIDE SEQUENCE [LARGE SCALE GENOMIC DNA]</scope>
    <source>
        <strain evidence="11 12">DSM 27563</strain>
    </source>
</reference>
<dbReference type="Proteomes" id="UP001519306">
    <property type="component" value="Unassembled WGS sequence"/>
</dbReference>
<name>A0ABS4KBK1_9FIRM</name>
<dbReference type="InterPro" id="IPR052915">
    <property type="entry name" value="RtcB-like"/>
</dbReference>
<sequence>MLILEGKYNSAKVFTKNIDENAKNQIIELLDQRFVEDAKIRIMPDVHAGKGSVIGFTANLGDKIIPNIVGVDIGCGILCVKLDNLKITRDLLKELDDLIKYEKLIPSGFNIRKSPLYTEEELNLDKLYCKDKLKNLNRILNSVSTLGGGNHFIEIAKDSNNDKYLLIHSGSRNLGKQIADYYQKVAIKNTRAKYNRNHLEEQIEKLNQKEQTKEVKSKIKRYKRKINDKKIPRDLSYISDIESKKYLNDMKIAQEYASLNRYNMAKKIVKVLYKKDIIDELEYFETIHNYINFEDNIIRKGAISAKKDEKVIIPINMQYGSILAKGKGNSDWNNSAPHGAGRIMSRNQARRELSLEEMKDAMEGIFSTSVSSRTLDESPEAYRSAEEIKKHSKETIEIIDILKPIYNFKS</sequence>
<evidence type="ECO:0000256" key="1">
    <source>
        <dbReference type="ARBA" id="ARBA00001936"/>
    </source>
</evidence>
<keyword evidence="4" id="KW-0479">Metal-binding</keyword>
<dbReference type="PANTHER" id="PTHR43749:SF2">
    <property type="entry name" value="RNA-SPLICING LIGASE RTCB"/>
    <property type="match status" value="1"/>
</dbReference>
<evidence type="ECO:0000313" key="12">
    <source>
        <dbReference type="Proteomes" id="UP001519306"/>
    </source>
</evidence>
<dbReference type="PANTHER" id="PTHR43749">
    <property type="entry name" value="RNA-SPLICING LIGASE RTCB"/>
    <property type="match status" value="1"/>
</dbReference>
<dbReference type="InterPro" id="IPR036025">
    <property type="entry name" value="RtcB-like_sf"/>
</dbReference>
<evidence type="ECO:0000313" key="11">
    <source>
        <dbReference type="EMBL" id="MBP2024720.1"/>
    </source>
</evidence>
<evidence type="ECO:0000256" key="10">
    <source>
        <dbReference type="SAM" id="Coils"/>
    </source>
</evidence>
<keyword evidence="6" id="KW-0692">RNA repair</keyword>
<keyword evidence="10" id="KW-0175">Coiled coil</keyword>
<evidence type="ECO:0000256" key="4">
    <source>
        <dbReference type="ARBA" id="ARBA00022723"/>
    </source>
</evidence>
<evidence type="ECO:0000256" key="8">
    <source>
        <dbReference type="ARBA" id="ARBA00023211"/>
    </source>
</evidence>
<evidence type="ECO:0000256" key="7">
    <source>
        <dbReference type="ARBA" id="ARBA00023134"/>
    </source>
</evidence>
<dbReference type="InterPro" id="IPR001233">
    <property type="entry name" value="RtcB"/>
</dbReference>
<accession>A0ABS4KBK1</accession>
<dbReference type="Gene3D" id="3.90.1860.10">
    <property type="entry name" value="tRNA-splicing ligase RtcB"/>
    <property type="match status" value="1"/>
</dbReference>
<dbReference type="SUPFAM" id="SSF103365">
    <property type="entry name" value="Hypothetical protein PH1602"/>
    <property type="match status" value="1"/>
</dbReference>
<gene>
    <name evidence="11" type="ORF">J2Z71_000236</name>
</gene>
<keyword evidence="12" id="KW-1185">Reference proteome</keyword>
<evidence type="ECO:0000256" key="9">
    <source>
        <dbReference type="ARBA" id="ARBA00047746"/>
    </source>
</evidence>
<organism evidence="11 12">
    <name type="scientific">Peptoniphilus stercorisuis</name>
    <dbReference type="NCBI Taxonomy" id="1436965"/>
    <lineage>
        <taxon>Bacteria</taxon>
        <taxon>Bacillati</taxon>
        <taxon>Bacillota</taxon>
        <taxon>Tissierellia</taxon>
        <taxon>Tissierellales</taxon>
        <taxon>Peptoniphilaceae</taxon>
        <taxon>Peptoniphilus</taxon>
    </lineage>
</organism>
<keyword evidence="3 11" id="KW-0436">Ligase</keyword>
<evidence type="ECO:0000256" key="5">
    <source>
        <dbReference type="ARBA" id="ARBA00022741"/>
    </source>
</evidence>
<proteinExistence type="predicted"/>
<protein>
    <recommendedName>
        <fullName evidence="2">3'-phosphate/5'-hydroxy nucleic acid ligase</fullName>
        <ecNumber evidence="2">6.5.1.8</ecNumber>
    </recommendedName>
</protein>
<feature type="coiled-coil region" evidence="10">
    <location>
        <begin position="189"/>
        <end position="225"/>
    </location>
</feature>
<evidence type="ECO:0000256" key="6">
    <source>
        <dbReference type="ARBA" id="ARBA00022800"/>
    </source>
</evidence>
<evidence type="ECO:0000256" key="3">
    <source>
        <dbReference type="ARBA" id="ARBA00022598"/>
    </source>
</evidence>
<comment type="caution">
    <text evidence="11">The sequence shown here is derived from an EMBL/GenBank/DDBJ whole genome shotgun (WGS) entry which is preliminary data.</text>
</comment>
<keyword evidence="8" id="KW-0464">Manganese</keyword>
<keyword evidence="7" id="KW-0342">GTP-binding</keyword>
<dbReference type="RefSeq" id="WP_210060029.1">
    <property type="nucleotide sequence ID" value="NZ_JAGGLJ010000002.1"/>
</dbReference>
<dbReference type="EMBL" id="JAGGLJ010000002">
    <property type="protein sequence ID" value="MBP2024720.1"/>
    <property type="molecule type" value="Genomic_DNA"/>
</dbReference>
<keyword evidence="5" id="KW-0547">Nucleotide-binding</keyword>
<dbReference type="GO" id="GO:0016874">
    <property type="term" value="F:ligase activity"/>
    <property type="evidence" value="ECO:0007669"/>
    <property type="project" value="UniProtKB-KW"/>
</dbReference>